<feature type="active site" description="Proton acceptor" evidence="4">
    <location>
        <position position="201"/>
    </location>
</feature>
<dbReference type="KEGG" id="rfr:Rfer_1852"/>
<dbReference type="GO" id="GO:0016787">
    <property type="term" value="F:hydrolase activity"/>
    <property type="evidence" value="ECO:0007669"/>
    <property type="project" value="UniProtKB-UniRule"/>
</dbReference>
<dbReference type="Pfam" id="PF01734">
    <property type="entry name" value="Patatin"/>
    <property type="match status" value="1"/>
</dbReference>
<dbReference type="EMBL" id="CP000267">
    <property type="protein sequence ID" value="ABD69578.1"/>
    <property type="molecule type" value="Genomic_DNA"/>
</dbReference>
<dbReference type="InterPro" id="IPR016035">
    <property type="entry name" value="Acyl_Trfase/lysoPLipase"/>
</dbReference>
<evidence type="ECO:0000256" key="3">
    <source>
        <dbReference type="ARBA" id="ARBA00023098"/>
    </source>
</evidence>
<evidence type="ECO:0000313" key="7">
    <source>
        <dbReference type="EMBL" id="ABD69578.1"/>
    </source>
</evidence>
<dbReference type="AlphaFoldDB" id="Q21XC5"/>
<gene>
    <name evidence="7" type="ordered locus">Rfer_1852</name>
</gene>
<name>Q21XC5_ALBFT</name>
<evidence type="ECO:0000256" key="5">
    <source>
        <dbReference type="SAM" id="Phobius"/>
    </source>
</evidence>
<evidence type="ECO:0000313" key="8">
    <source>
        <dbReference type="Proteomes" id="UP000008332"/>
    </source>
</evidence>
<keyword evidence="3 4" id="KW-0443">Lipid metabolism</keyword>
<evidence type="ECO:0000259" key="6">
    <source>
        <dbReference type="PROSITE" id="PS51635"/>
    </source>
</evidence>
<feature type="domain" description="PNPLA" evidence="6">
    <location>
        <begin position="15"/>
        <end position="217"/>
    </location>
</feature>
<dbReference type="GO" id="GO:0016042">
    <property type="term" value="P:lipid catabolic process"/>
    <property type="evidence" value="ECO:0007669"/>
    <property type="project" value="UniProtKB-UniRule"/>
</dbReference>
<keyword evidence="5" id="KW-0472">Membrane</keyword>
<comment type="caution">
    <text evidence="4">Lacks conserved residue(s) required for the propagation of feature annotation.</text>
</comment>
<dbReference type="InterPro" id="IPR002641">
    <property type="entry name" value="PNPLA_dom"/>
</dbReference>
<keyword evidence="1 4" id="KW-0378">Hydrolase</keyword>
<reference evidence="8" key="1">
    <citation type="submission" date="2006-02" db="EMBL/GenBank/DDBJ databases">
        <title>Complete sequence of chromosome of Rhodoferax ferrireducens DSM 15236.</title>
        <authorList>
            <person name="Copeland A."/>
            <person name="Lucas S."/>
            <person name="Lapidus A."/>
            <person name="Barry K."/>
            <person name="Detter J.C."/>
            <person name="Glavina del Rio T."/>
            <person name="Hammon N."/>
            <person name="Israni S."/>
            <person name="Pitluck S."/>
            <person name="Brettin T."/>
            <person name="Bruce D."/>
            <person name="Han C."/>
            <person name="Tapia R."/>
            <person name="Gilna P."/>
            <person name="Kiss H."/>
            <person name="Schmutz J."/>
            <person name="Larimer F."/>
            <person name="Land M."/>
            <person name="Kyrpides N."/>
            <person name="Ivanova N."/>
            <person name="Richardson P."/>
        </authorList>
    </citation>
    <scope>NUCLEOTIDE SEQUENCE [LARGE SCALE GENOMIC DNA]</scope>
    <source>
        <strain evidence="8">ATCC BAA-621 / DSM 15236 / T118</strain>
    </source>
</reference>
<accession>Q21XC5</accession>
<keyword evidence="5" id="KW-1133">Transmembrane helix</keyword>
<keyword evidence="8" id="KW-1185">Reference proteome</keyword>
<dbReference type="Gene3D" id="3.40.1090.10">
    <property type="entry name" value="Cytosolic phospholipase A2 catalytic domain"/>
    <property type="match status" value="2"/>
</dbReference>
<dbReference type="OrthoDB" id="9813090at2"/>
<keyword evidence="5" id="KW-0812">Transmembrane</keyword>
<feature type="active site" description="Nucleophile" evidence="4">
    <location>
        <position position="50"/>
    </location>
</feature>
<keyword evidence="2 4" id="KW-0442">Lipid degradation</keyword>
<dbReference type="STRING" id="338969.Rfer_1852"/>
<feature type="transmembrane region" description="Helical" evidence="5">
    <location>
        <begin position="12"/>
        <end position="31"/>
    </location>
</feature>
<evidence type="ECO:0000256" key="2">
    <source>
        <dbReference type="ARBA" id="ARBA00022963"/>
    </source>
</evidence>
<dbReference type="Proteomes" id="UP000008332">
    <property type="component" value="Chromosome"/>
</dbReference>
<evidence type="ECO:0000256" key="4">
    <source>
        <dbReference type="PROSITE-ProRule" id="PRU01161"/>
    </source>
</evidence>
<dbReference type="HOGENOM" id="CLU_046839_1_0_4"/>
<protein>
    <submittedName>
        <fullName evidence="7">Patatin</fullName>
    </submittedName>
</protein>
<proteinExistence type="predicted"/>
<dbReference type="PANTHER" id="PTHR14226:SF78">
    <property type="entry name" value="SLR0060 PROTEIN"/>
    <property type="match status" value="1"/>
</dbReference>
<dbReference type="PROSITE" id="PS51635">
    <property type="entry name" value="PNPLA"/>
    <property type="match status" value="1"/>
</dbReference>
<evidence type="ECO:0000256" key="1">
    <source>
        <dbReference type="ARBA" id="ARBA00022801"/>
    </source>
</evidence>
<dbReference type="RefSeq" id="WP_011464146.1">
    <property type="nucleotide sequence ID" value="NC_007908.1"/>
</dbReference>
<feature type="short sequence motif" description="DGA/G" evidence="4">
    <location>
        <begin position="201"/>
        <end position="203"/>
    </location>
</feature>
<dbReference type="InterPro" id="IPR050301">
    <property type="entry name" value="NTE"/>
</dbReference>
<organism evidence="7 8">
    <name type="scientific">Albidiferax ferrireducens (strain ATCC BAA-621 / DSM 15236 / T118)</name>
    <name type="common">Rhodoferax ferrireducens</name>
    <dbReference type="NCBI Taxonomy" id="338969"/>
    <lineage>
        <taxon>Bacteria</taxon>
        <taxon>Pseudomonadati</taxon>
        <taxon>Pseudomonadota</taxon>
        <taxon>Betaproteobacteria</taxon>
        <taxon>Burkholderiales</taxon>
        <taxon>Comamonadaceae</taxon>
        <taxon>Rhodoferax</taxon>
    </lineage>
</organism>
<dbReference type="PANTHER" id="PTHR14226">
    <property type="entry name" value="NEUROPATHY TARGET ESTERASE/SWISS CHEESE D.MELANOGASTER"/>
    <property type="match status" value="1"/>
</dbReference>
<dbReference type="eggNOG" id="COG1752">
    <property type="taxonomic scope" value="Bacteria"/>
</dbReference>
<dbReference type="SUPFAM" id="SSF52151">
    <property type="entry name" value="FabD/lysophospholipase-like"/>
    <property type="match status" value="1"/>
</dbReference>
<sequence>MSISINGQQRRIGLALSGGGFRAAAFHLGVMRKLQSLGLFASIDLLSCVSGGSIAGAFVALNWGKASVLDELENYLATRSIAVSSVIGGILDPFESRLDKLAGTYDRDLFKGARLSALRGGPRIYLNATNLATGNMFFFVAGGAGPEEMGEHELGVVPGPDFSLARAVAASSAFPPVFPPLRLESPEYIPASQVDYVTLADGGVYDNMGVNPTLRARNALDYLIVSDGGKPFANDAQPTESGAMVLKAALDIMMEQIRGLEFDRMEHRHKAGLGPKPMWFSIDSVVGQAQDGDAQFAGSIATNLMALNAAQRAVLIRHGGALVESRIRGYAPELIQ</sequence>